<sequence length="164" mass="18159">MTNQSCIGQLTFMVVQSRYTRAFESPSPSRSPSDESSSGSDDSSPGSSPHRICTLTELEAFQVLLKRLIWKRYGREGREYVAKMFSDLPETYMDVLDMSALISIALGIEDSVTARSNMGGLWRQIGRSNGKRDFDVSFPSRDKQRDALRFAAGGRSSGSDLRGS</sequence>
<reference evidence="2 3" key="1">
    <citation type="submission" date="2020-05" db="EMBL/GenBank/DDBJ databases">
        <title>Identification and distribution of gene clusters putatively required for synthesis of sphingolipid metabolism inhibitors in phylogenetically diverse species of the filamentous fungus Fusarium.</title>
        <authorList>
            <person name="Kim H.-S."/>
            <person name="Busman M."/>
            <person name="Brown D.W."/>
            <person name="Divon H."/>
            <person name="Uhlig S."/>
            <person name="Proctor R.H."/>
        </authorList>
    </citation>
    <scope>NUCLEOTIDE SEQUENCE [LARGE SCALE GENOMIC DNA]</scope>
    <source>
        <strain evidence="2 3">NRRL 36939</strain>
    </source>
</reference>
<dbReference type="Proteomes" id="UP000546213">
    <property type="component" value="Unassembled WGS sequence"/>
</dbReference>
<evidence type="ECO:0000256" key="1">
    <source>
        <dbReference type="SAM" id="MobiDB-lite"/>
    </source>
</evidence>
<protein>
    <submittedName>
        <fullName evidence="2">Uncharacterized protein</fullName>
    </submittedName>
</protein>
<dbReference type="EMBL" id="JAAOAS010000127">
    <property type="protein sequence ID" value="KAF5591862.1"/>
    <property type="molecule type" value="Genomic_DNA"/>
</dbReference>
<feature type="compositionally biased region" description="Low complexity" evidence="1">
    <location>
        <begin position="24"/>
        <end position="49"/>
    </location>
</feature>
<dbReference type="AlphaFoldDB" id="A0A8H5P8D7"/>
<accession>A0A8H5P8D7</accession>
<dbReference type="OrthoDB" id="5096870at2759"/>
<keyword evidence="3" id="KW-1185">Reference proteome</keyword>
<name>A0A8H5P8D7_9HYPO</name>
<evidence type="ECO:0000313" key="2">
    <source>
        <dbReference type="EMBL" id="KAF5591862.1"/>
    </source>
</evidence>
<organism evidence="2 3">
    <name type="scientific">Fusarium pseudocircinatum</name>
    <dbReference type="NCBI Taxonomy" id="56676"/>
    <lineage>
        <taxon>Eukaryota</taxon>
        <taxon>Fungi</taxon>
        <taxon>Dikarya</taxon>
        <taxon>Ascomycota</taxon>
        <taxon>Pezizomycotina</taxon>
        <taxon>Sordariomycetes</taxon>
        <taxon>Hypocreomycetidae</taxon>
        <taxon>Hypocreales</taxon>
        <taxon>Nectriaceae</taxon>
        <taxon>Fusarium</taxon>
        <taxon>Fusarium fujikuroi species complex</taxon>
    </lineage>
</organism>
<proteinExistence type="predicted"/>
<comment type="caution">
    <text evidence="2">The sequence shown here is derived from an EMBL/GenBank/DDBJ whole genome shotgun (WGS) entry which is preliminary data.</text>
</comment>
<feature type="region of interest" description="Disordered" evidence="1">
    <location>
        <begin position="23"/>
        <end position="49"/>
    </location>
</feature>
<gene>
    <name evidence="2" type="ORF">FPCIR_5930</name>
</gene>
<evidence type="ECO:0000313" key="3">
    <source>
        <dbReference type="Proteomes" id="UP000546213"/>
    </source>
</evidence>